<dbReference type="Gene3D" id="2.40.50.100">
    <property type="match status" value="1"/>
</dbReference>
<dbReference type="CDD" id="cd06849">
    <property type="entry name" value="lipoyl_domain"/>
    <property type="match status" value="1"/>
</dbReference>
<proteinExistence type="predicted"/>
<evidence type="ECO:0000256" key="1">
    <source>
        <dbReference type="ARBA" id="ARBA00022823"/>
    </source>
</evidence>
<dbReference type="RefSeq" id="WP_256532970.1">
    <property type="nucleotide sequence ID" value="NZ_CP101824.1"/>
</dbReference>
<sequence length="87" mass="9442">MSADTERVAVDTADYWPADAEEDEGVVVDWFVNEGGSVAEGDTLCAFQVEKVDVDVPAPTAGTIDEIALDEDDELERGDVLAWIRPE</sequence>
<accession>A0ABD5NR19</accession>
<dbReference type="EMBL" id="JBHSAQ010000013">
    <property type="protein sequence ID" value="MFC3959456.1"/>
    <property type="molecule type" value="Genomic_DNA"/>
</dbReference>
<comment type="caution">
    <text evidence="3">The sequence shown here is derived from an EMBL/GenBank/DDBJ whole genome shotgun (WGS) entry which is preliminary data.</text>
</comment>
<feature type="domain" description="Lipoyl-binding" evidence="2">
    <location>
        <begin position="6"/>
        <end position="85"/>
    </location>
</feature>
<dbReference type="AlphaFoldDB" id="A0ABD5NR19"/>
<reference evidence="3 4" key="1">
    <citation type="journal article" date="2019" name="Int. J. Syst. Evol. Microbiol.">
        <title>The Global Catalogue of Microorganisms (GCM) 10K type strain sequencing project: providing services to taxonomists for standard genome sequencing and annotation.</title>
        <authorList>
            <consortium name="The Broad Institute Genomics Platform"/>
            <consortium name="The Broad Institute Genome Sequencing Center for Infectious Disease"/>
            <person name="Wu L."/>
            <person name="Ma J."/>
        </authorList>
    </citation>
    <scope>NUCLEOTIDE SEQUENCE [LARGE SCALE GENOMIC DNA]</scope>
    <source>
        <strain evidence="3 4">IBRC-M 10256</strain>
    </source>
</reference>
<dbReference type="InterPro" id="IPR011053">
    <property type="entry name" value="Single_hybrid_motif"/>
</dbReference>
<dbReference type="PROSITE" id="PS00189">
    <property type="entry name" value="LIPOYL"/>
    <property type="match status" value="1"/>
</dbReference>
<dbReference type="InterPro" id="IPR000089">
    <property type="entry name" value="Biotin_lipoyl"/>
</dbReference>
<dbReference type="GeneID" id="73902080"/>
<keyword evidence="4" id="KW-1185">Reference proteome</keyword>
<dbReference type="Pfam" id="PF00364">
    <property type="entry name" value="Biotin_lipoyl"/>
    <property type="match status" value="1"/>
</dbReference>
<gene>
    <name evidence="3" type="ORF">ACFOUR_13920</name>
</gene>
<keyword evidence="1" id="KW-0450">Lipoyl</keyword>
<organism evidence="3 4">
    <name type="scientific">Halovivax cerinus</name>
    <dbReference type="NCBI Taxonomy" id="1487865"/>
    <lineage>
        <taxon>Archaea</taxon>
        <taxon>Methanobacteriati</taxon>
        <taxon>Methanobacteriota</taxon>
        <taxon>Stenosarchaea group</taxon>
        <taxon>Halobacteria</taxon>
        <taxon>Halobacteriales</taxon>
        <taxon>Natrialbaceae</taxon>
        <taxon>Halovivax</taxon>
    </lineage>
</organism>
<evidence type="ECO:0000259" key="2">
    <source>
        <dbReference type="PROSITE" id="PS50968"/>
    </source>
</evidence>
<dbReference type="SUPFAM" id="SSF51230">
    <property type="entry name" value="Single hybrid motif"/>
    <property type="match status" value="1"/>
</dbReference>
<protein>
    <submittedName>
        <fullName evidence="3">Lipoyl domain-containing protein</fullName>
    </submittedName>
</protein>
<name>A0ABD5NR19_9EURY</name>
<dbReference type="Proteomes" id="UP001595846">
    <property type="component" value="Unassembled WGS sequence"/>
</dbReference>
<evidence type="ECO:0000313" key="3">
    <source>
        <dbReference type="EMBL" id="MFC3959456.1"/>
    </source>
</evidence>
<dbReference type="InterPro" id="IPR003016">
    <property type="entry name" value="2-oxoA_DH_lipoyl-BS"/>
</dbReference>
<dbReference type="PROSITE" id="PS50968">
    <property type="entry name" value="BIOTINYL_LIPOYL"/>
    <property type="match status" value="1"/>
</dbReference>
<evidence type="ECO:0000313" key="4">
    <source>
        <dbReference type="Proteomes" id="UP001595846"/>
    </source>
</evidence>